<accession>A0A5A8E5A3</accession>
<evidence type="ECO:0000313" key="4">
    <source>
        <dbReference type="Proteomes" id="UP000322899"/>
    </source>
</evidence>
<reference evidence="4 5" key="1">
    <citation type="submission" date="2019-07" db="EMBL/GenBank/DDBJ databases">
        <title>Genomes of Cafeteria roenbergensis.</title>
        <authorList>
            <person name="Fischer M.G."/>
            <person name="Hackl T."/>
            <person name="Roman M."/>
        </authorList>
    </citation>
    <scope>NUCLEOTIDE SEQUENCE [LARGE SCALE GENOMIC DNA]</scope>
    <source>
        <strain evidence="2 5">BVI</strain>
        <strain evidence="3 4">E4-10P</strain>
    </source>
</reference>
<comment type="caution">
    <text evidence="3">The sequence shown here is derived from an EMBL/GenBank/DDBJ whole genome shotgun (WGS) entry which is preliminary data.</text>
</comment>
<proteinExistence type="predicted"/>
<evidence type="ECO:0000256" key="1">
    <source>
        <dbReference type="SAM" id="MobiDB-lite"/>
    </source>
</evidence>
<dbReference type="Proteomes" id="UP000323011">
    <property type="component" value="Unassembled WGS sequence"/>
</dbReference>
<dbReference type="Proteomes" id="UP000322899">
    <property type="component" value="Unassembled WGS sequence"/>
</dbReference>
<dbReference type="EMBL" id="VLTO01000041">
    <property type="protein sequence ID" value="KAA0172893.1"/>
    <property type="molecule type" value="Genomic_DNA"/>
</dbReference>
<gene>
    <name evidence="3" type="ORF">FNF27_05648</name>
    <name evidence="2" type="ORF">FNF29_04808</name>
</gene>
<name>A0A5A8E5A3_CAFRO</name>
<dbReference type="AlphaFoldDB" id="A0A5A8E5A3"/>
<evidence type="ECO:0000313" key="2">
    <source>
        <dbReference type="EMBL" id="KAA0151117.1"/>
    </source>
</evidence>
<organism evidence="3 4">
    <name type="scientific">Cafeteria roenbergensis</name>
    <name type="common">Marine flagellate</name>
    <dbReference type="NCBI Taxonomy" id="33653"/>
    <lineage>
        <taxon>Eukaryota</taxon>
        <taxon>Sar</taxon>
        <taxon>Stramenopiles</taxon>
        <taxon>Bigyra</taxon>
        <taxon>Opalozoa</taxon>
        <taxon>Bicosoecida</taxon>
        <taxon>Cafeteriaceae</taxon>
        <taxon>Cafeteria</taxon>
    </lineage>
</organism>
<protein>
    <submittedName>
        <fullName evidence="3">Uncharacterized protein</fullName>
    </submittedName>
</protein>
<evidence type="ECO:0000313" key="5">
    <source>
        <dbReference type="Proteomes" id="UP000323011"/>
    </source>
</evidence>
<sequence>MAELLVSSGRRPDDLDDERDDLMAGAAGATGDDSGAARRSAEVAGASAAREVLRWAGMSLVDVDAVAGLASAEFVTPKALHIYGMRSSAD</sequence>
<dbReference type="EMBL" id="VLTN01000029">
    <property type="protein sequence ID" value="KAA0151117.1"/>
    <property type="molecule type" value="Genomic_DNA"/>
</dbReference>
<feature type="compositionally biased region" description="Low complexity" evidence="1">
    <location>
        <begin position="23"/>
        <end position="34"/>
    </location>
</feature>
<keyword evidence="5" id="KW-1185">Reference proteome</keyword>
<evidence type="ECO:0000313" key="3">
    <source>
        <dbReference type="EMBL" id="KAA0172893.1"/>
    </source>
</evidence>
<feature type="region of interest" description="Disordered" evidence="1">
    <location>
        <begin position="1"/>
        <end position="37"/>
    </location>
</feature>